<accession>A0A4S8LFN2</accession>
<dbReference type="Proteomes" id="UP000297245">
    <property type="component" value="Unassembled WGS sequence"/>
</dbReference>
<organism evidence="2 3">
    <name type="scientific">Dendrothele bispora (strain CBS 962.96)</name>
    <dbReference type="NCBI Taxonomy" id="1314807"/>
    <lineage>
        <taxon>Eukaryota</taxon>
        <taxon>Fungi</taxon>
        <taxon>Dikarya</taxon>
        <taxon>Basidiomycota</taxon>
        <taxon>Agaricomycotina</taxon>
        <taxon>Agaricomycetes</taxon>
        <taxon>Agaricomycetidae</taxon>
        <taxon>Agaricales</taxon>
        <taxon>Agaricales incertae sedis</taxon>
        <taxon>Dendrothele</taxon>
    </lineage>
</organism>
<feature type="compositionally biased region" description="Acidic residues" evidence="1">
    <location>
        <begin position="17"/>
        <end position="29"/>
    </location>
</feature>
<feature type="compositionally biased region" description="Acidic residues" evidence="1">
    <location>
        <begin position="145"/>
        <end position="162"/>
    </location>
</feature>
<evidence type="ECO:0000256" key="1">
    <source>
        <dbReference type="SAM" id="MobiDB-lite"/>
    </source>
</evidence>
<dbReference type="EMBL" id="ML179447">
    <property type="protein sequence ID" value="THU87513.1"/>
    <property type="molecule type" value="Genomic_DNA"/>
</dbReference>
<evidence type="ECO:0000313" key="2">
    <source>
        <dbReference type="EMBL" id="THU87513.1"/>
    </source>
</evidence>
<proteinExistence type="predicted"/>
<feature type="compositionally biased region" description="Acidic residues" evidence="1">
    <location>
        <begin position="174"/>
        <end position="184"/>
    </location>
</feature>
<keyword evidence="3" id="KW-1185">Reference proteome</keyword>
<evidence type="ECO:0000313" key="3">
    <source>
        <dbReference type="Proteomes" id="UP000297245"/>
    </source>
</evidence>
<reference evidence="2 3" key="1">
    <citation type="journal article" date="2019" name="Nat. Ecol. Evol.">
        <title>Megaphylogeny resolves global patterns of mushroom evolution.</title>
        <authorList>
            <person name="Varga T."/>
            <person name="Krizsan K."/>
            <person name="Foldi C."/>
            <person name="Dima B."/>
            <person name="Sanchez-Garcia M."/>
            <person name="Sanchez-Ramirez S."/>
            <person name="Szollosi G.J."/>
            <person name="Szarkandi J.G."/>
            <person name="Papp V."/>
            <person name="Albert L."/>
            <person name="Andreopoulos W."/>
            <person name="Angelini C."/>
            <person name="Antonin V."/>
            <person name="Barry K.W."/>
            <person name="Bougher N.L."/>
            <person name="Buchanan P."/>
            <person name="Buyck B."/>
            <person name="Bense V."/>
            <person name="Catcheside P."/>
            <person name="Chovatia M."/>
            <person name="Cooper J."/>
            <person name="Damon W."/>
            <person name="Desjardin D."/>
            <person name="Finy P."/>
            <person name="Geml J."/>
            <person name="Haridas S."/>
            <person name="Hughes K."/>
            <person name="Justo A."/>
            <person name="Karasinski D."/>
            <person name="Kautmanova I."/>
            <person name="Kiss B."/>
            <person name="Kocsube S."/>
            <person name="Kotiranta H."/>
            <person name="LaButti K.M."/>
            <person name="Lechner B.E."/>
            <person name="Liimatainen K."/>
            <person name="Lipzen A."/>
            <person name="Lukacs Z."/>
            <person name="Mihaltcheva S."/>
            <person name="Morgado L.N."/>
            <person name="Niskanen T."/>
            <person name="Noordeloos M.E."/>
            <person name="Ohm R.A."/>
            <person name="Ortiz-Santana B."/>
            <person name="Ovrebo C."/>
            <person name="Racz N."/>
            <person name="Riley R."/>
            <person name="Savchenko A."/>
            <person name="Shiryaev A."/>
            <person name="Soop K."/>
            <person name="Spirin V."/>
            <person name="Szebenyi C."/>
            <person name="Tomsovsky M."/>
            <person name="Tulloss R.E."/>
            <person name="Uehling J."/>
            <person name="Grigoriev I.V."/>
            <person name="Vagvolgyi C."/>
            <person name="Papp T."/>
            <person name="Martin F.M."/>
            <person name="Miettinen O."/>
            <person name="Hibbett D.S."/>
            <person name="Nagy L.G."/>
        </authorList>
    </citation>
    <scope>NUCLEOTIDE SEQUENCE [LARGE SCALE GENOMIC DNA]</scope>
    <source>
        <strain evidence="2 3">CBS 962.96</strain>
    </source>
</reference>
<protein>
    <submittedName>
        <fullName evidence="2">Uncharacterized protein</fullName>
    </submittedName>
</protein>
<name>A0A4S8LFN2_DENBC</name>
<feature type="compositionally biased region" description="Pro residues" evidence="1">
    <location>
        <begin position="1"/>
        <end position="13"/>
    </location>
</feature>
<gene>
    <name evidence="2" type="ORF">K435DRAFT_804255</name>
</gene>
<feature type="region of interest" description="Disordered" evidence="1">
    <location>
        <begin position="1"/>
        <end position="40"/>
    </location>
</feature>
<dbReference type="AlphaFoldDB" id="A0A4S8LFN2"/>
<feature type="region of interest" description="Disordered" evidence="1">
    <location>
        <begin position="130"/>
        <end position="187"/>
    </location>
</feature>
<sequence>MRPTTPPTTPPTIAPVLEEEEEELEESELVPEVMVEPGGMTEEVEVTRVKKKKWIEERGVDNTSVVLDEEEVSDEPELVADGAVEPLLLVLSPPLVEPGGGAWEESGGGGLVDEGGGCWEVDEGAAAELESVGVGASVEPKEVEGLEEEGEEGEGEEEEEREEEVRDWGVPDEAGGEGADDDGAGEVAGAVDDESLLLLLLLLIVQPSVWSLFFVTPQSEIESNKDNRQRQRKGEGGKAYVKLGTAASCPTPARGKGTEEETNETHWTCFARWSDRRYLGIDRLFSAALRVFFSCTNLEMTSTKRKPQSSKHPTAKLIILLGIFVPVHVEMHTPVLDYNEIYLMLELKGMLQVQLHDTRVLVTSDPKRKEKEGSKAVVKQDMFRVVE</sequence>